<dbReference type="InterPro" id="IPR023631">
    <property type="entry name" value="Amidase_dom"/>
</dbReference>
<feature type="region of interest" description="Disordered" evidence="2">
    <location>
        <begin position="104"/>
        <end position="126"/>
    </location>
</feature>
<dbReference type="InterPro" id="IPR020556">
    <property type="entry name" value="Amidase_CS"/>
</dbReference>
<dbReference type="EMBL" id="BLZA01000009">
    <property type="protein sequence ID" value="GHJ84824.1"/>
    <property type="molecule type" value="Genomic_DNA"/>
</dbReference>
<dbReference type="GO" id="GO:0032543">
    <property type="term" value="P:mitochondrial translation"/>
    <property type="evidence" value="ECO:0007669"/>
    <property type="project" value="TreeGrafter"/>
</dbReference>
<dbReference type="PANTHER" id="PTHR11895:SF7">
    <property type="entry name" value="GLUTAMYL-TRNA(GLN) AMIDOTRANSFERASE SUBUNIT A, MITOCHONDRIAL"/>
    <property type="match status" value="1"/>
</dbReference>
<sequence length="466" mass="49110">MMIIRRRIHTDAFTWRAPTPIAIPQPRTASLARKQIALKDNILLRTTPTTCSSATLGTFDSPYTATCATRLLNAGAHITGKTSMDEFGMGNANTHLPAGAPRVVNPFPGPGSTPSDDPRVAGGSSGGSAAVVASGQAFAALGTDTGGSVRLPAAYCGIVGLKPGYGIVSRHGVVSYADSLDCVGVLARTVEDVREVFDVISGPDARDATCASVAARKRAHGYQDAARRRIRGLERDRLDGLRIGLPIETHLPAAQTPRHLSPLLTHLRSLGATLHPISIPSIPLSLPAYYVLACAEASSTLARFGGGWYGDQAGERSEARRRGFGGEVRKRVVAGTHALTASAFDNSYLKALHLRHTLRSDYNAIFRSPHPLHASPSPPHGIDLVLHSTAIRTAPLLDPPPTADTTNTYAQDILTVPASLAGLPCVSVPYGTSPDDGWPVGVSLTGQWGMEGLVLDVARVGVESFR</sequence>
<accession>A0A8H3TPX5</accession>
<dbReference type="GO" id="GO:0005739">
    <property type="term" value="C:mitochondrion"/>
    <property type="evidence" value="ECO:0007669"/>
    <property type="project" value="TreeGrafter"/>
</dbReference>
<dbReference type="SUPFAM" id="SSF75304">
    <property type="entry name" value="Amidase signature (AS) enzymes"/>
    <property type="match status" value="1"/>
</dbReference>
<dbReference type="InterPro" id="IPR036928">
    <property type="entry name" value="AS_sf"/>
</dbReference>
<dbReference type="AlphaFoldDB" id="A0A8H3TPX5"/>
<comment type="caution">
    <text evidence="4">The sequence shown here is derived from an EMBL/GenBank/DDBJ whole genome shotgun (WGS) entry which is preliminary data.</text>
</comment>
<dbReference type="OrthoDB" id="421993at2759"/>
<dbReference type="GO" id="GO:0070681">
    <property type="term" value="P:glutaminyl-tRNAGln biosynthesis via transamidation"/>
    <property type="evidence" value="ECO:0007669"/>
    <property type="project" value="TreeGrafter"/>
</dbReference>
<feature type="domain" description="Amidase" evidence="3">
    <location>
        <begin position="36"/>
        <end position="455"/>
    </location>
</feature>
<evidence type="ECO:0000313" key="5">
    <source>
        <dbReference type="Proteomes" id="UP000620104"/>
    </source>
</evidence>
<dbReference type="InterPro" id="IPR000120">
    <property type="entry name" value="Amidase"/>
</dbReference>
<organism evidence="4 5">
    <name type="scientific">Naganishia liquefaciens</name>
    <dbReference type="NCBI Taxonomy" id="104408"/>
    <lineage>
        <taxon>Eukaryota</taxon>
        <taxon>Fungi</taxon>
        <taxon>Dikarya</taxon>
        <taxon>Basidiomycota</taxon>
        <taxon>Agaricomycotina</taxon>
        <taxon>Tremellomycetes</taxon>
        <taxon>Filobasidiales</taxon>
        <taxon>Filobasidiaceae</taxon>
        <taxon>Naganishia</taxon>
    </lineage>
</organism>
<evidence type="ECO:0000313" key="4">
    <source>
        <dbReference type="EMBL" id="GHJ84824.1"/>
    </source>
</evidence>
<name>A0A8H3TPX5_9TREE</name>
<protein>
    <recommendedName>
        <fullName evidence="3">Amidase domain-containing protein</fullName>
    </recommendedName>
</protein>
<evidence type="ECO:0000256" key="2">
    <source>
        <dbReference type="SAM" id="MobiDB-lite"/>
    </source>
</evidence>
<dbReference type="Pfam" id="PF01425">
    <property type="entry name" value="Amidase"/>
    <property type="match status" value="1"/>
</dbReference>
<evidence type="ECO:0000259" key="3">
    <source>
        <dbReference type="Pfam" id="PF01425"/>
    </source>
</evidence>
<dbReference type="GO" id="GO:0050567">
    <property type="term" value="F:glutaminyl-tRNA synthase (glutamine-hydrolyzing) activity"/>
    <property type="evidence" value="ECO:0007669"/>
    <property type="project" value="TreeGrafter"/>
</dbReference>
<gene>
    <name evidence="4" type="ORF">NliqN6_1226</name>
</gene>
<proteinExistence type="inferred from homology"/>
<dbReference type="PROSITE" id="PS00571">
    <property type="entry name" value="AMIDASES"/>
    <property type="match status" value="1"/>
</dbReference>
<comment type="similarity">
    <text evidence="1">Belongs to the amidase family.</text>
</comment>
<keyword evidence="5" id="KW-1185">Reference proteome</keyword>
<dbReference type="Proteomes" id="UP000620104">
    <property type="component" value="Unassembled WGS sequence"/>
</dbReference>
<evidence type="ECO:0000256" key="1">
    <source>
        <dbReference type="ARBA" id="ARBA00009199"/>
    </source>
</evidence>
<reference evidence="4" key="1">
    <citation type="submission" date="2020-07" db="EMBL/GenBank/DDBJ databases">
        <title>Draft Genome Sequence of a Deep-Sea Yeast, Naganishia (Cryptococcus) liquefaciens strain N6.</title>
        <authorList>
            <person name="Han Y.W."/>
            <person name="Kajitani R."/>
            <person name="Morimoto H."/>
            <person name="Parhat M."/>
            <person name="Tsubouchi H."/>
            <person name="Bakenova O."/>
            <person name="Ogata M."/>
            <person name="Argunhan B."/>
            <person name="Aoki R."/>
            <person name="Kajiwara S."/>
            <person name="Itoh T."/>
            <person name="Iwasaki H."/>
        </authorList>
    </citation>
    <scope>NUCLEOTIDE SEQUENCE</scope>
    <source>
        <strain evidence="4">N6</strain>
    </source>
</reference>
<dbReference type="Gene3D" id="3.90.1300.10">
    <property type="entry name" value="Amidase signature (AS) domain"/>
    <property type="match status" value="1"/>
</dbReference>
<dbReference type="PANTHER" id="PTHR11895">
    <property type="entry name" value="TRANSAMIDASE"/>
    <property type="match status" value="1"/>
</dbReference>
<dbReference type="GO" id="GO:0030956">
    <property type="term" value="C:glutamyl-tRNA(Gln) amidotransferase complex"/>
    <property type="evidence" value="ECO:0007669"/>
    <property type="project" value="TreeGrafter"/>
</dbReference>